<reference evidence="2 3" key="1">
    <citation type="journal article" date="2016" name="Mol. Biol. Evol.">
        <title>Comparative Genomics of Early-Diverging Mushroom-Forming Fungi Provides Insights into the Origins of Lignocellulose Decay Capabilities.</title>
        <authorList>
            <person name="Nagy L.G."/>
            <person name="Riley R."/>
            <person name="Tritt A."/>
            <person name="Adam C."/>
            <person name="Daum C."/>
            <person name="Floudas D."/>
            <person name="Sun H."/>
            <person name="Yadav J.S."/>
            <person name="Pangilinan J."/>
            <person name="Larsson K.H."/>
            <person name="Matsuura K."/>
            <person name="Barry K."/>
            <person name="Labutti K."/>
            <person name="Kuo R."/>
            <person name="Ohm R.A."/>
            <person name="Bhattacharya S.S."/>
            <person name="Shirouzu T."/>
            <person name="Yoshinaga Y."/>
            <person name="Martin F.M."/>
            <person name="Grigoriev I.V."/>
            <person name="Hibbett D.S."/>
        </authorList>
    </citation>
    <scope>NUCLEOTIDE SEQUENCE [LARGE SCALE GENOMIC DNA]</scope>
    <source>
        <strain evidence="2 3">HHB12029</strain>
    </source>
</reference>
<name>A0A165JB71_EXIGL</name>
<sequence length="593" mass="66277">MTPKSNLSILDQLRRSAPDVSACTSFRLPELHDFDKSSTSFAWRSSYHTRKDEEYSEILSHLRHYFSSLVNETQIGAGTVSDAVIYWSNICFNKDDGDGGIRLCRLSQELPNIGLCEQYVLAAGTSQEYVGLSWFPGYGNDIGPGRGFDPLKHKCCACTVIHVPAGFLDWNQFAQDELAVGSCSRELQSVFAILKRTCDNTLCEFGVITDGSYTLRTLLHPSQKRQSSPIEFDVVPVGTHSLFDVVASMLYCFSWSLRLLPLSDFRGAPYPKPPSGVPSTLAQSFRDFDFYDLQEDRTSYMEFLAWKSTAGNDALEMSPKPGSRLALRDRVFDRVLDPWHCPFPSTIPSDSRAILSASVTRPKSSRTVDLLEKGDVRTHCFEIRQVLQAGDGKFSQVFVGVLGTSSALLCLKVFDERLFPVPSLEDYDGADFFAAGGIASLNRADQMIRREHAVELADGAVVFGLLMEYVEAMDLEDLVRSHAVTWAREERLHLIRRLRHVVKMLNHLNISQGDWAPRQVLCPRRATAQAGDNSGQAFDICLIDFAFATQDLGERVAASPVNDVGVVSFMLYELGFSSELDETNWRNRDECEV</sequence>
<evidence type="ECO:0000313" key="3">
    <source>
        <dbReference type="Proteomes" id="UP000077266"/>
    </source>
</evidence>
<feature type="domain" description="Protein kinase" evidence="1">
    <location>
        <begin position="383"/>
        <end position="593"/>
    </location>
</feature>
<dbReference type="AlphaFoldDB" id="A0A165JB71"/>
<evidence type="ECO:0000313" key="2">
    <source>
        <dbReference type="EMBL" id="KZV94597.1"/>
    </source>
</evidence>
<dbReference type="PROSITE" id="PS50011">
    <property type="entry name" value="PROTEIN_KINASE_DOM"/>
    <property type="match status" value="1"/>
</dbReference>
<dbReference type="GO" id="GO:0005524">
    <property type="term" value="F:ATP binding"/>
    <property type="evidence" value="ECO:0007669"/>
    <property type="project" value="InterPro"/>
</dbReference>
<evidence type="ECO:0000259" key="1">
    <source>
        <dbReference type="PROSITE" id="PS50011"/>
    </source>
</evidence>
<dbReference type="Proteomes" id="UP000077266">
    <property type="component" value="Unassembled WGS sequence"/>
</dbReference>
<dbReference type="EMBL" id="KV425970">
    <property type="protein sequence ID" value="KZV94597.1"/>
    <property type="molecule type" value="Genomic_DNA"/>
</dbReference>
<dbReference type="OrthoDB" id="3138711at2759"/>
<keyword evidence="3" id="KW-1185">Reference proteome</keyword>
<accession>A0A165JB71</accession>
<dbReference type="Gene3D" id="1.10.510.10">
    <property type="entry name" value="Transferase(Phosphotransferase) domain 1"/>
    <property type="match status" value="1"/>
</dbReference>
<dbReference type="InterPro" id="IPR000719">
    <property type="entry name" value="Prot_kinase_dom"/>
</dbReference>
<protein>
    <recommendedName>
        <fullName evidence="1">Protein kinase domain-containing protein</fullName>
    </recommendedName>
</protein>
<proteinExistence type="predicted"/>
<dbReference type="InterPro" id="IPR011009">
    <property type="entry name" value="Kinase-like_dom_sf"/>
</dbReference>
<dbReference type="InParanoid" id="A0A165JB71"/>
<dbReference type="SUPFAM" id="SSF56112">
    <property type="entry name" value="Protein kinase-like (PK-like)"/>
    <property type="match status" value="1"/>
</dbReference>
<gene>
    <name evidence="2" type="ORF">EXIGLDRAFT_834914</name>
</gene>
<organism evidence="2 3">
    <name type="scientific">Exidia glandulosa HHB12029</name>
    <dbReference type="NCBI Taxonomy" id="1314781"/>
    <lineage>
        <taxon>Eukaryota</taxon>
        <taxon>Fungi</taxon>
        <taxon>Dikarya</taxon>
        <taxon>Basidiomycota</taxon>
        <taxon>Agaricomycotina</taxon>
        <taxon>Agaricomycetes</taxon>
        <taxon>Auriculariales</taxon>
        <taxon>Exidiaceae</taxon>
        <taxon>Exidia</taxon>
    </lineage>
</organism>
<dbReference type="GO" id="GO:0004672">
    <property type="term" value="F:protein kinase activity"/>
    <property type="evidence" value="ECO:0007669"/>
    <property type="project" value="InterPro"/>
</dbReference>